<dbReference type="RefSeq" id="XP_003329373.1">
    <property type="nucleotide sequence ID" value="XM_003329325.1"/>
</dbReference>
<dbReference type="HOGENOM" id="CLU_1856280_0_0_1"/>
<evidence type="ECO:0000313" key="2">
    <source>
        <dbReference type="Proteomes" id="UP000008783"/>
    </source>
</evidence>
<dbReference type="Proteomes" id="UP000008783">
    <property type="component" value="Unassembled WGS sequence"/>
</dbReference>
<reference key="1">
    <citation type="submission" date="2007-01" db="EMBL/GenBank/DDBJ databases">
        <title>The Genome Sequence of Puccinia graminis f. sp. tritici Strain CRL 75-36-700-3.</title>
        <authorList>
            <consortium name="The Broad Institute Genome Sequencing Platform"/>
            <person name="Birren B."/>
            <person name="Lander E."/>
            <person name="Galagan J."/>
            <person name="Nusbaum C."/>
            <person name="Devon K."/>
            <person name="Cuomo C."/>
            <person name="Jaffe D."/>
            <person name="Butler J."/>
            <person name="Alvarez P."/>
            <person name="Gnerre S."/>
            <person name="Grabherr M."/>
            <person name="Mauceli E."/>
            <person name="Brockman W."/>
            <person name="Young S."/>
            <person name="LaButti K."/>
            <person name="Sykes S."/>
            <person name="DeCaprio D."/>
            <person name="Crawford M."/>
            <person name="Koehrsen M."/>
            <person name="Engels R."/>
            <person name="Montgomery P."/>
            <person name="Pearson M."/>
            <person name="Howarth C."/>
            <person name="Larson L."/>
            <person name="White J."/>
            <person name="Zeng Q."/>
            <person name="Kodira C."/>
            <person name="Yandava C."/>
            <person name="Alvarado L."/>
            <person name="O'Leary S."/>
            <person name="Szabo L."/>
            <person name="Dean R."/>
            <person name="Schein J."/>
        </authorList>
    </citation>
    <scope>NUCLEOTIDE SEQUENCE</scope>
    <source>
        <strain>CRL 75-36-700-3</strain>
    </source>
</reference>
<protein>
    <submittedName>
        <fullName evidence="1">Uncharacterized protein</fullName>
    </submittedName>
</protein>
<proteinExistence type="predicted"/>
<dbReference type="EMBL" id="DS178292">
    <property type="protein sequence ID" value="EFP84954.1"/>
    <property type="molecule type" value="Genomic_DNA"/>
</dbReference>
<keyword evidence="2" id="KW-1185">Reference proteome</keyword>
<dbReference type="VEuPathDB" id="FungiDB:PGTG_10425"/>
<accession>E3KKX9</accession>
<name>E3KKX9_PUCGT</name>
<evidence type="ECO:0000313" key="1">
    <source>
        <dbReference type="EMBL" id="EFP84954.1"/>
    </source>
</evidence>
<dbReference type="InParanoid" id="E3KKX9"/>
<sequence>MSRVYTLEGQEDPTRCGGESALWYTLRFFTPFFSYIHLKINQYGSRTGFYGQFHPWSPLEDSLELNWIGNYTLWTITTLNYTTHHQATRNGLWISAILWQISASANGFPPADADADVDVPFPLKSWRMSGYPSGYPPI</sequence>
<dbReference type="GeneID" id="10526929"/>
<dbReference type="AlphaFoldDB" id="E3KKX9"/>
<organism evidence="1 2">
    <name type="scientific">Puccinia graminis f. sp. tritici (strain CRL 75-36-700-3 / race SCCL)</name>
    <name type="common">Black stem rust fungus</name>
    <dbReference type="NCBI Taxonomy" id="418459"/>
    <lineage>
        <taxon>Eukaryota</taxon>
        <taxon>Fungi</taxon>
        <taxon>Dikarya</taxon>
        <taxon>Basidiomycota</taxon>
        <taxon>Pucciniomycotina</taxon>
        <taxon>Pucciniomycetes</taxon>
        <taxon>Pucciniales</taxon>
        <taxon>Pucciniaceae</taxon>
        <taxon>Puccinia</taxon>
    </lineage>
</organism>
<gene>
    <name evidence="1" type="ORF">PGTG_10425</name>
</gene>
<dbReference type="KEGG" id="pgr:PGTG_10425"/>
<reference evidence="2" key="2">
    <citation type="journal article" date="2011" name="Proc. Natl. Acad. Sci. U.S.A.">
        <title>Obligate biotrophy features unraveled by the genomic analysis of rust fungi.</title>
        <authorList>
            <person name="Duplessis S."/>
            <person name="Cuomo C.A."/>
            <person name="Lin Y.-C."/>
            <person name="Aerts A."/>
            <person name="Tisserant E."/>
            <person name="Veneault-Fourrey C."/>
            <person name="Joly D.L."/>
            <person name="Hacquard S."/>
            <person name="Amselem J."/>
            <person name="Cantarel B.L."/>
            <person name="Chiu R."/>
            <person name="Coutinho P.M."/>
            <person name="Feau N."/>
            <person name="Field M."/>
            <person name="Frey P."/>
            <person name="Gelhaye E."/>
            <person name="Goldberg J."/>
            <person name="Grabherr M.G."/>
            <person name="Kodira C.D."/>
            <person name="Kohler A."/>
            <person name="Kuees U."/>
            <person name="Lindquist E.A."/>
            <person name="Lucas S.M."/>
            <person name="Mago R."/>
            <person name="Mauceli E."/>
            <person name="Morin E."/>
            <person name="Murat C."/>
            <person name="Pangilinan J.L."/>
            <person name="Park R."/>
            <person name="Pearson M."/>
            <person name="Quesneville H."/>
            <person name="Rouhier N."/>
            <person name="Sakthikumar S."/>
            <person name="Salamov A.A."/>
            <person name="Schmutz J."/>
            <person name="Selles B."/>
            <person name="Shapiro H."/>
            <person name="Tanguay P."/>
            <person name="Tuskan G.A."/>
            <person name="Henrissat B."/>
            <person name="Van de Peer Y."/>
            <person name="Rouze P."/>
            <person name="Ellis J.G."/>
            <person name="Dodds P.N."/>
            <person name="Schein J.E."/>
            <person name="Zhong S."/>
            <person name="Hamelin R.C."/>
            <person name="Grigoriev I.V."/>
            <person name="Szabo L.J."/>
            <person name="Martin F."/>
        </authorList>
    </citation>
    <scope>NUCLEOTIDE SEQUENCE [LARGE SCALE GENOMIC DNA]</scope>
    <source>
        <strain evidence="2">CRL 75-36-700-3 / race SCCL</strain>
    </source>
</reference>